<dbReference type="PANTHER" id="PTHR33734:SF22">
    <property type="entry name" value="MEMBRANE-BOUND LYTIC MUREIN TRANSGLYCOSYLASE D"/>
    <property type="match status" value="1"/>
</dbReference>
<feature type="domain" description="LysM" evidence="2">
    <location>
        <begin position="177"/>
        <end position="221"/>
    </location>
</feature>
<dbReference type="InterPro" id="IPR023346">
    <property type="entry name" value="Lysozyme-like_dom_sf"/>
</dbReference>
<name>A0ABP8XYP9_9MICO</name>
<protein>
    <recommendedName>
        <fullName evidence="2">LysM domain-containing protein</fullName>
    </recommendedName>
</protein>
<dbReference type="PROSITE" id="PS51782">
    <property type="entry name" value="LYSM"/>
    <property type="match status" value="4"/>
</dbReference>
<dbReference type="InterPro" id="IPR008258">
    <property type="entry name" value="Transglycosylase_SLT_dom_1"/>
</dbReference>
<accession>A0ABP8XYP9</accession>
<dbReference type="SUPFAM" id="SSF54106">
    <property type="entry name" value="LysM domain"/>
    <property type="match status" value="4"/>
</dbReference>
<feature type="domain" description="LysM" evidence="2">
    <location>
        <begin position="106"/>
        <end position="150"/>
    </location>
</feature>
<gene>
    <name evidence="3" type="ORF">GCM10025782_10730</name>
</gene>
<feature type="domain" description="LysM" evidence="2">
    <location>
        <begin position="234"/>
        <end position="278"/>
    </location>
</feature>
<dbReference type="Pfam" id="PF01476">
    <property type="entry name" value="LysM"/>
    <property type="match status" value="4"/>
</dbReference>
<dbReference type="SMART" id="SM00257">
    <property type="entry name" value="LysM"/>
    <property type="match status" value="4"/>
</dbReference>
<feature type="domain" description="LysM" evidence="2">
    <location>
        <begin position="33"/>
        <end position="78"/>
    </location>
</feature>
<dbReference type="CDD" id="cd00254">
    <property type="entry name" value="LT-like"/>
    <property type="match status" value="1"/>
</dbReference>
<evidence type="ECO:0000259" key="2">
    <source>
        <dbReference type="PROSITE" id="PS51782"/>
    </source>
</evidence>
<dbReference type="RefSeq" id="WP_345501674.1">
    <property type="nucleotide sequence ID" value="NZ_BAABLO010000004.1"/>
</dbReference>
<dbReference type="Gene3D" id="1.10.530.10">
    <property type="match status" value="1"/>
</dbReference>
<dbReference type="CDD" id="cd00118">
    <property type="entry name" value="LysM"/>
    <property type="match status" value="4"/>
</dbReference>
<dbReference type="Gene3D" id="3.10.350.10">
    <property type="entry name" value="LysM domain"/>
    <property type="match status" value="4"/>
</dbReference>
<evidence type="ECO:0000313" key="3">
    <source>
        <dbReference type="EMBL" id="GAA4715810.1"/>
    </source>
</evidence>
<reference evidence="4" key="1">
    <citation type="journal article" date="2019" name="Int. J. Syst. Evol. Microbiol.">
        <title>The Global Catalogue of Microorganisms (GCM) 10K type strain sequencing project: providing services to taxonomists for standard genome sequencing and annotation.</title>
        <authorList>
            <consortium name="The Broad Institute Genomics Platform"/>
            <consortium name="The Broad Institute Genome Sequencing Center for Infectious Disease"/>
            <person name="Wu L."/>
            <person name="Ma J."/>
        </authorList>
    </citation>
    <scope>NUCLEOTIDE SEQUENCE [LARGE SCALE GENOMIC DNA]</scope>
    <source>
        <strain evidence="4">JCM 18961</strain>
    </source>
</reference>
<dbReference type="SUPFAM" id="SSF53955">
    <property type="entry name" value="Lysozyme-like"/>
    <property type="match status" value="1"/>
</dbReference>
<dbReference type="InterPro" id="IPR036779">
    <property type="entry name" value="LysM_dom_sf"/>
</dbReference>
<feature type="compositionally biased region" description="Low complexity" evidence="1">
    <location>
        <begin position="163"/>
        <end position="176"/>
    </location>
</feature>
<evidence type="ECO:0000256" key="1">
    <source>
        <dbReference type="SAM" id="MobiDB-lite"/>
    </source>
</evidence>
<dbReference type="PANTHER" id="PTHR33734">
    <property type="entry name" value="LYSM DOMAIN-CONTAINING GPI-ANCHORED PROTEIN 2"/>
    <property type="match status" value="1"/>
</dbReference>
<dbReference type="Proteomes" id="UP001500556">
    <property type="component" value="Unassembled WGS sequence"/>
</dbReference>
<feature type="region of interest" description="Disordered" evidence="1">
    <location>
        <begin position="152"/>
        <end position="176"/>
    </location>
</feature>
<proteinExistence type="predicted"/>
<comment type="caution">
    <text evidence="3">The sequence shown here is derived from an EMBL/GenBank/DDBJ whole genome shotgun (WGS) entry which is preliminary data.</text>
</comment>
<keyword evidence="4" id="KW-1185">Reference proteome</keyword>
<organism evidence="3 4">
    <name type="scientific">Pedococcus ginsenosidimutans</name>
    <dbReference type="NCBI Taxonomy" id="490570"/>
    <lineage>
        <taxon>Bacteria</taxon>
        <taxon>Bacillati</taxon>
        <taxon>Actinomycetota</taxon>
        <taxon>Actinomycetes</taxon>
        <taxon>Micrococcales</taxon>
        <taxon>Intrasporangiaceae</taxon>
        <taxon>Pedococcus</taxon>
    </lineage>
</organism>
<dbReference type="InterPro" id="IPR018392">
    <property type="entry name" value="LysM"/>
</dbReference>
<evidence type="ECO:0000313" key="4">
    <source>
        <dbReference type="Proteomes" id="UP001500556"/>
    </source>
</evidence>
<sequence length="446" mass="47559">MSPVIAPAALPSASTLAPVAVVQKAKPAPYGWTLYIVRSGDTLGAIADRRGTTTGALVARNKLRHGGHQLAIGQRLWIPKSAGQAGAEAAHARAVRAARAAAIRRATYVVRSGDTLGGIAARRGVSLAALLKANHLSTRSVLQVGQKVRIPGSSAASTHRPTAKASKARTTSRTTTTRYRVRSGDTLGAIATRTRTPLASLYAWNRLGPRSIIHPGQTIKVRRTVAVARVARTSIYTVRSGDTLSGIAVRHRTTMAALLKTNHLANANHLVVGQHLRVPARRASTASSANTFAGRTYPSTTVNAASRNRSTLAHSRVPTRSQTRAMIVATARRHGVDPRLALAIGWQESGWNQRQVSVANAIGVMQVIPSSGQWASEMAGRRLNLLNTQDNITAGVVILRSLTRSASSLDQAIAGYYQGLYSVQHHGMYADTKGYVRAVKAHRARF</sequence>
<dbReference type="EMBL" id="BAABLO010000004">
    <property type="protein sequence ID" value="GAA4715810.1"/>
    <property type="molecule type" value="Genomic_DNA"/>
</dbReference>
<dbReference type="Pfam" id="PF01464">
    <property type="entry name" value="SLT"/>
    <property type="match status" value="1"/>
</dbReference>